<proteinExistence type="predicted"/>
<protein>
    <submittedName>
        <fullName evidence="1 2">Uncharacterized protein</fullName>
    </submittedName>
</protein>
<dbReference type="EnsemblPlants" id="KEH16331">
    <property type="protein sequence ID" value="KEH16331"/>
    <property type="gene ID" value="MTR_0228s0020"/>
</dbReference>
<accession>A0A072TGM5</accession>
<organism evidence="1 3">
    <name type="scientific">Medicago truncatula</name>
    <name type="common">Barrel medic</name>
    <name type="synonym">Medicago tribuloides</name>
    <dbReference type="NCBI Taxonomy" id="3880"/>
    <lineage>
        <taxon>Eukaryota</taxon>
        <taxon>Viridiplantae</taxon>
        <taxon>Streptophyta</taxon>
        <taxon>Embryophyta</taxon>
        <taxon>Tracheophyta</taxon>
        <taxon>Spermatophyta</taxon>
        <taxon>Magnoliopsida</taxon>
        <taxon>eudicotyledons</taxon>
        <taxon>Gunneridae</taxon>
        <taxon>Pentapetalae</taxon>
        <taxon>rosids</taxon>
        <taxon>fabids</taxon>
        <taxon>Fabales</taxon>
        <taxon>Fabaceae</taxon>
        <taxon>Papilionoideae</taxon>
        <taxon>50 kb inversion clade</taxon>
        <taxon>NPAAA clade</taxon>
        <taxon>Hologalegina</taxon>
        <taxon>IRL clade</taxon>
        <taxon>Trifolieae</taxon>
        <taxon>Medicago</taxon>
    </lineage>
</organism>
<evidence type="ECO:0000313" key="3">
    <source>
        <dbReference type="Proteomes" id="UP000002051"/>
    </source>
</evidence>
<sequence length="103" mass="11560">MLPEPLLGDNFNMSPKKERIFDGLSLGEKERSFGADSEQKYEDSETKICLPQVRSLARMNSGIEIRLRTMRLDGFLRKTAFCPSLHSSLAIASNDPCLASYMS</sequence>
<dbReference type="AlphaFoldDB" id="A0A072TGM5"/>
<evidence type="ECO:0000313" key="1">
    <source>
        <dbReference type="EMBL" id="KEH16331.1"/>
    </source>
</evidence>
<dbReference type="Proteomes" id="UP000002051">
    <property type="component" value="Unassembled WGS sequence"/>
</dbReference>
<gene>
    <name evidence="1" type="ORF">MTR_0228s0020</name>
</gene>
<reference evidence="1 3" key="2">
    <citation type="journal article" date="2014" name="BMC Genomics">
        <title>An improved genome release (version Mt4.0) for the model legume Medicago truncatula.</title>
        <authorList>
            <person name="Tang H."/>
            <person name="Krishnakumar V."/>
            <person name="Bidwell S."/>
            <person name="Rosen B."/>
            <person name="Chan A."/>
            <person name="Zhou S."/>
            <person name="Gentzbittel L."/>
            <person name="Childs K.L."/>
            <person name="Yandell M."/>
            <person name="Gundlach H."/>
            <person name="Mayer K.F."/>
            <person name="Schwartz D.C."/>
            <person name="Town C.D."/>
        </authorList>
    </citation>
    <scope>GENOME REANNOTATION</scope>
    <source>
        <strain evidence="1">A17</strain>
        <strain evidence="2 3">cv. Jemalong A17</strain>
    </source>
</reference>
<dbReference type="EMBL" id="KL402953">
    <property type="protein sequence ID" value="KEH16331.1"/>
    <property type="molecule type" value="Genomic_DNA"/>
</dbReference>
<dbReference type="HOGENOM" id="CLU_2267806_0_0_1"/>
<reference evidence="2" key="3">
    <citation type="submission" date="2015-06" db="UniProtKB">
        <authorList>
            <consortium name="EnsemblPlants"/>
        </authorList>
    </citation>
    <scope>IDENTIFICATION</scope>
    <source>
        <strain evidence="2">cv. Jemalong A17</strain>
    </source>
</reference>
<reference evidence="1 3" key="1">
    <citation type="journal article" date="2011" name="Nature">
        <title>The Medicago genome provides insight into the evolution of rhizobial symbioses.</title>
        <authorList>
            <person name="Young N.D."/>
            <person name="Debelle F."/>
            <person name="Oldroyd G.E."/>
            <person name="Geurts R."/>
            <person name="Cannon S.B."/>
            <person name="Udvardi M.K."/>
            <person name="Benedito V.A."/>
            <person name="Mayer K.F."/>
            <person name="Gouzy J."/>
            <person name="Schoof H."/>
            <person name="Van de Peer Y."/>
            <person name="Proost S."/>
            <person name="Cook D.R."/>
            <person name="Meyers B.C."/>
            <person name="Spannagl M."/>
            <person name="Cheung F."/>
            <person name="De Mita S."/>
            <person name="Krishnakumar V."/>
            <person name="Gundlach H."/>
            <person name="Zhou S."/>
            <person name="Mudge J."/>
            <person name="Bharti A.K."/>
            <person name="Murray J.D."/>
            <person name="Naoumkina M.A."/>
            <person name="Rosen B."/>
            <person name="Silverstein K.A."/>
            <person name="Tang H."/>
            <person name="Rombauts S."/>
            <person name="Zhao P.X."/>
            <person name="Zhou P."/>
            <person name="Barbe V."/>
            <person name="Bardou P."/>
            <person name="Bechner M."/>
            <person name="Bellec A."/>
            <person name="Berger A."/>
            <person name="Berges H."/>
            <person name="Bidwell S."/>
            <person name="Bisseling T."/>
            <person name="Choisne N."/>
            <person name="Couloux A."/>
            <person name="Denny R."/>
            <person name="Deshpande S."/>
            <person name="Dai X."/>
            <person name="Doyle J.J."/>
            <person name="Dudez A.M."/>
            <person name="Farmer A.D."/>
            <person name="Fouteau S."/>
            <person name="Franken C."/>
            <person name="Gibelin C."/>
            <person name="Gish J."/>
            <person name="Goldstein S."/>
            <person name="Gonzalez A.J."/>
            <person name="Green P.J."/>
            <person name="Hallab A."/>
            <person name="Hartog M."/>
            <person name="Hua A."/>
            <person name="Humphray S.J."/>
            <person name="Jeong D.H."/>
            <person name="Jing Y."/>
            <person name="Jocker A."/>
            <person name="Kenton S.M."/>
            <person name="Kim D.J."/>
            <person name="Klee K."/>
            <person name="Lai H."/>
            <person name="Lang C."/>
            <person name="Lin S."/>
            <person name="Macmil S.L."/>
            <person name="Magdelenat G."/>
            <person name="Matthews L."/>
            <person name="McCorrison J."/>
            <person name="Monaghan E.L."/>
            <person name="Mun J.H."/>
            <person name="Najar F.Z."/>
            <person name="Nicholson C."/>
            <person name="Noirot C."/>
            <person name="O'Bleness M."/>
            <person name="Paule C.R."/>
            <person name="Poulain J."/>
            <person name="Prion F."/>
            <person name="Qin B."/>
            <person name="Qu C."/>
            <person name="Retzel E.F."/>
            <person name="Riddle C."/>
            <person name="Sallet E."/>
            <person name="Samain S."/>
            <person name="Samson N."/>
            <person name="Sanders I."/>
            <person name="Saurat O."/>
            <person name="Scarpelli C."/>
            <person name="Schiex T."/>
            <person name="Segurens B."/>
            <person name="Severin A.J."/>
            <person name="Sherrier D.J."/>
            <person name="Shi R."/>
            <person name="Sims S."/>
            <person name="Singer S.R."/>
            <person name="Sinharoy S."/>
            <person name="Sterck L."/>
            <person name="Viollet A."/>
            <person name="Wang B.B."/>
            <person name="Wang K."/>
            <person name="Wang M."/>
            <person name="Wang X."/>
            <person name="Warfsmann J."/>
            <person name="Weissenbach J."/>
            <person name="White D.D."/>
            <person name="White J.D."/>
            <person name="Wiley G.B."/>
            <person name="Wincker P."/>
            <person name="Xing Y."/>
            <person name="Yang L."/>
            <person name="Yao Z."/>
            <person name="Ying F."/>
            <person name="Zhai J."/>
            <person name="Zhou L."/>
            <person name="Zuber A."/>
            <person name="Denarie J."/>
            <person name="Dixon R.A."/>
            <person name="May G.D."/>
            <person name="Schwartz D.C."/>
            <person name="Rogers J."/>
            <person name="Quetier F."/>
            <person name="Town C.D."/>
            <person name="Roe B.A."/>
        </authorList>
    </citation>
    <scope>NUCLEOTIDE SEQUENCE [LARGE SCALE GENOMIC DNA]</scope>
    <source>
        <strain evidence="1">A17</strain>
        <strain evidence="2 3">cv. Jemalong A17</strain>
    </source>
</reference>
<evidence type="ECO:0000313" key="2">
    <source>
        <dbReference type="EnsemblPlants" id="KEH16331"/>
    </source>
</evidence>
<name>A0A072TGM5_MEDTR</name>
<keyword evidence="3" id="KW-1185">Reference proteome</keyword>